<keyword evidence="3" id="KW-0813">Transport</keyword>
<dbReference type="AlphaFoldDB" id="A0A8J6FC31"/>
<evidence type="ECO:0000256" key="8">
    <source>
        <dbReference type="SAM" id="MobiDB-lite"/>
    </source>
</evidence>
<keyword evidence="7 9" id="KW-0472">Membrane</keyword>
<dbReference type="GO" id="GO:0010312">
    <property type="term" value="P:detoxification of zinc ion"/>
    <property type="evidence" value="ECO:0007669"/>
    <property type="project" value="TreeGrafter"/>
</dbReference>
<dbReference type="Pfam" id="PF01545">
    <property type="entry name" value="Cation_efflux"/>
    <property type="match status" value="1"/>
</dbReference>
<keyword evidence="6 9" id="KW-1133">Transmembrane helix</keyword>
<evidence type="ECO:0000256" key="2">
    <source>
        <dbReference type="ARBA" id="ARBA00008873"/>
    </source>
</evidence>
<evidence type="ECO:0000256" key="3">
    <source>
        <dbReference type="ARBA" id="ARBA00022448"/>
    </source>
</evidence>
<evidence type="ECO:0000256" key="5">
    <source>
        <dbReference type="ARBA" id="ARBA00022833"/>
    </source>
</evidence>
<comment type="subcellular location">
    <subcellularLocation>
        <location evidence="1">Membrane</location>
        <topology evidence="1">Multi-pass membrane protein</topology>
    </subcellularLocation>
</comment>
<dbReference type="GO" id="GO:0006882">
    <property type="term" value="P:intracellular zinc ion homeostasis"/>
    <property type="evidence" value="ECO:0007669"/>
    <property type="project" value="TreeGrafter"/>
</dbReference>
<proteinExistence type="inferred from homology"/>
<feature type="domain" description="Cation efflux protein transmembrane" evidence="10">
    <location>
        <begin position="12"/>
        <end position="258"/>
    </location>
</feature>
<gene>
    <name evidence="12" type="ORF">GDO78_010145</name>
</gene>
<protein>
    <recommendedName>
        <fullName evidence="14">Zinc transporter 1</fullName>
    </recommendedName>
</protein>
<dbReference type="InterPro" id="IPR027469">
    <property type="entry name" value="Cation_efflux_TMD_sf"/>
</dbReference>
<evidence type="ECO:0000256" key="7">
    <source>
        <dbReference type="ARBA" id="ARBA00023136"/>
    </source>
</evidence>
<reference evidence="12" key="1">
    <citation type="thesis" date="2020" institute="ProQuest LLC" country="789 East Eisenhower Parkway, Ann Arbor, MI, USA">
        <title>Comparative Genomics and Chromosome Evolution.</title>
        <authorList>
            <person name="Mudd A.B."/>
        </authorList>
    </citation>
    <scope>NUCLEOTIDE SEQUENCE</scope>
    <source>
        <strain evidence="12">HN-11 Male</strain>
        <tissue evidence="12">Kidney and liver</tissue>
    </source>
</reference>
<dbReference type="InterPro" id="IPR058533">
    <property type="entry name" value="Cation_efflux_TM"/>
</dbReference>
<dbReference type="PANTHER" id="PTHR45820:SF1">
    <property type="entry name" value="PROTON-COUPLED ZINC ANTIPORTER SLC30A1"/>
    <property type="match status" value="1"/>
</dbReference>
<feature type="transmembrane region" description="Helical" evidence="9">
    <location>
        <begin position="112"/>
        <end position="132"/>
    </location>
</feature>
<dbReference type="InterPro" id="IPR027470">
    <property type="entry name" value="Cation_efflux_CTD"/>
</dbReference>
<feature type="transmembrane region" description="Helical" evidence="9">
    <location>
        <begin position="7"/>
        <end position="27"/>
    </location>
</feature>
<evidence type="ECO:0000256" key="6">
    <source>
        <dbReference type="ARBA" id="ARBA00022989"/>
    </source>
</evidence>
<dbReference type="Gene3D" id="1.20.1510.10">
    <property type="entry name" value="Cation efflux protein transmembrane domain"/>
    <property type="match status" value="1"/>
</dbReference>
<dbReference type="InterPro" id="IPR002524">
    <property type="entry name" value="Cation_efflux"/>
</dbReference>
<feature type="compositionally biased region" description="Basic and acidic residues" evidence="8">
    <location>
        <begin position="466"/>
        <end position="482"/>
    </location>
</feature>
<dbReference type="SUPFAM" id="SSF161111">
    <property type="entry name" value="Cation efflux protein transmembrane domain-like"/>
    <property type="match status" value="1"/>
</dbReference>
<comment type="caution">
    <text evidence="12">The sequence shown here is derived from an EMBL/GenBank/DDBJ whole genome shotgun (WGS) entry which is preliminary data.</text>
</comment>
<feature type="compositionally biased region" description="Basic residues" evidence="8">
    <location>
        <begin position="152"/>
        <end position="161"/>
    </location>
</feature>
<feature type="domain" description="Cation efflux protein cytoplasmic" evidence="11">
    <location>
        <begin position="342"/>
        <end position="412"/>
    </location>
</feature>
<dbReference type="Proteomes" id="UP000770717">
    <property type="component" value="Unassembled WGS sequence"/>
</dbReference>
<feature type="region of interest" description="Disordered" evidence="8">
    <location>
        <begin position="466"/>
        <end position="492"/>
    </location>
</feature>
<organism evidence="12 13">
    <name type="scientific">Eleutherodactylus coqui</name>
    <name type="common">Puerto Rican coqui</name>
    <dbReference type="NCBI Taxonomy" id="57060"/>
    <lineage>
        <taxon>Eukaryota</taxon>
        <taxon>Metazoa</taxon>
        <taxon>Chordata</taxon>
        <taxon>Craniata</taxon>
        <taxon>Vertebrata</taxon>
        <taxon>Euteleostomi</taxon>
        <taxon>Amphibia</taxon>
        <taxon>Batrachia</taxon>
        <taxon>Anura</taxon>
        <taxon>Neobatrachia</taxon>
        <taxon>Hyloidea</taxon>
        <taxon>Eleutherodactylidae</taxon>
        <taxon>Eleutherodactylinae</taxon>
        <taxon>Eleutherodactylus</taxon>
        <taxon>Eleutherodactylus</taxon>
    </lineage>
</organism>
<evidence type="ECO:0000256" key="9">
    <source>
        <dbReference type="SAM" id="Phobius"/>
    </source>
</evidence>
<dbReference type="GO" id="GO:0005794">
    <property type="term" value="C:Golgi apparatus"/>
    <property type="evidence" value="ECO:0007669"/>
    <property type="project" value="TreeGrafter"/>
</dbReference>
<dbReference type="EMBL" id="WNTK01000005">
    <property type="protein sequence ID" value="KAG9484606.1"/>
    <property type="molecule type" value="Genomic_DNA"/>
</dbReference>
<evidence type="ECO:0000259" key="10">
    <source>
        <dbReference type="Pfam" id="PF01545"/>
    </source>
</evidence>
<feature type="transmembrane region" description="Helical" evidence="9">
    <location>
        <begin position="39"/>
        <end position="59"/>
    </location>
</feature>
<evidence type="ECO:0000313" key="12">
    <source>
        <dbReference type="EMBL" id="KAG9484606.1"/>
    </source>
</evidence>
<dbReference type="GO" id="GO:0005385">
    <property type="term" value="F:zinc ion transmembrane transporter activity"/>
    <property type="evidence" value="ECO:0007669"/>
    <property type="project" value="TreeGrafter"/>
</dbReference>
<keyword evidence="4 9" id="KW-0812">Transmembrane</keyword>
<evidence type="ECO:0000256" key="1">
    <source>
        <dbReference type="ARBA" id="ARBA00004141"/>
    </source>
</evidence>
<dbReference type="PANTHER" id="PTHR45820">
    <property type="entry name" value="FI23527P1"/>
    <property type="match status" value="1"/>
</dbReference>
<keyword evidence="13" id="KW-1185">Reference proteome</keyword>
<keyword evidence="5" id="KW-0862">Zinc</keyword>
<evidence type="ECO:0000256" key="4">
    <source>
        <dbReference type="ARBA" id="ARBA00022692"/>
    </source>
</evidence>
<feature type="region of interest" description="Disordered" evidence="8">
    <location>
        <begin position="141"/>
        <end position="170"/>
    </location>
</feature>
<dbReference type="GO" id="GO:0019855">
    <property type="term" value="F:calcium channel inhibitor activity"/>
    <property type="evidence" value="ECO:0007669"/>
    <property type="project" value="TreeGrafter"/>
</dbReference>
<evidence type="ECO:0000259" key="11">
    <source>
        <dbReference type="Pfam" id="PF16916"/>
    </source>
</evidence>
<evidence type="ECO:0000313" key="13">
    <source>
        <dbReference type="Proteomes" id="UP000770717"/>
    </source>
</evidence>
<name>A0A8J6FC31_ELECQ</name>
<dbReference type="GO" id="GO:0005783">
    <property type="term" value="C:endoplasmic reticulum"/>
    <property type="evidence" value="ECO:0007669"/>
    <property type="project" value="TreeGrafter"/>
</dbReference>
<sequence>MWESNRVRLLCMLGLTFVFFVAEVVVSRVTGSLAMLSDSFHMLSDVIALVVGLIAVRFAQKTRSTDKNTFGWIRAGVMGALVNAIFLTALCFTIILEAVERFTEPRAIEQPLVVIGVGVGGLLINLIGLCMFRDSAGAAHGHSHGGGSAHSHGPKKNHRGRERAAGDGAALDREETNNLVENCAGGGGPAVEVVPGKHDTLADNMSEQRLNGGIVQNHMAELHEDGTELNMRGVFLHVLGDALGSVIVVVNALVFYFVFNPCPLSEKCINPCVHDHCDEHPEVNHTALTLNSSAEELQIQIAGPCWVLYLDPSLCVIMVCILLYTTYPLLKESALILLQTVPKQIDISSLKQKLRNLEGVEAVHELHVWQLAESRIIATAHIKCQDPAAYMDVAKRIKDFFHDEGIHATTIQPEFSSVESGSRISLCELSCRTQCAPKQCCGNSEKSVTARKTSCGATTLGMISESPEHNAKRTNASEKPVDELQIDMDSAV</sequence>
<feature type="transmembrane region" description="Helical" evidence="9">
    <location>
        <begin position="234"/>
        <end position="259"/>
    </location>
</feature>
<accession>A0A8J6FC31</accession>
<dbReference type="GO" id="GO:0016020">
    <property type="term" value="C:membrane"/>
    <property type="evidence" value="ECO:0007669"/>
    <property type="project" value="UniProtKB-SubCell"/>
</dbReference>
<dbReference type="OrthoDB" id="29444at2759"/>
<feature type="transmembrane region" description="Helical" evidence="9">
    <location>
        <begin position="71"/>
        <end position="96"/>
    </location>
</feature>
<comment type="similarity">
    <text evidence="2">Belongs to the cation diffusion facilitator (CDF) transporter (TC 2.A.4) family. SLC30A subfamily.</text>
</comment>
<dbReference type="NCBIfam" id="TIGR01297">
    <property type="entry name" value="CDF"/>
    <property type="match status" value="1"/>
</dbReference>
<evidence type="ECO:0008006" key="14">
    <source>
        <dbReference type="Google" id="ProtNLM"/>
    </source>
</evidence>
<dbReference type="Pfam" id="PF16916">
    <property type="entry name" value="ZT_dimer"/>
    <property type="match status" value="1"/>
</dbReference>